<gene>
    <name evidence="1" type="ORF">DM484_08695</name>
</gene>
<organism evidence="1 2">
    <name type="scientific">Candidatus Methylumidiphilus alinenensis</name>
    <dbReference type="NCBI Taxonomy" id="2202197"/>
    <lineage>
        <taxon>Bacteria</taxon>
        <taxon>Pseudomonadati</taxon>
        <taxon>Pseudomonadota</taxon>
        <taxon>Gammaproteobacteria</taxon>
        <taxon>Methylococcales</taxon>
        <taxon>Candidatus Methylumidiphilus</taxon>
    </lineage>
</organism>
<sequence length="79" mass="9065">MGYAELIEKLQDLPAEKQAEVFDFVEFLAVRFGKAKGTPYAPGEWSDAEFSKFAMGQALRGMEDEPVLYTRDDLKEQWK</sequence>
<evidence type="ECO:0000313" key="2">
    <source>
        <dbReference type="Proteomes" id="UP000249396"/>
    </source>
</evidence>
<dbReference type="Proteomes" id="UP000249396">
    <property type="component" value="Unassembled WGS sequence"/>
</dbReference>
<protein>
    <submittedName>
        <fullName evidence="1">DUF2281 domain-containing protein</fullName>
    </submittedName>
</protein>
<dbReference type="EMBL" id="QJPH01000270">
    <property type="protein sequence ID" value="PZN81303.1"/>
    <property type="molecule type" value="Genomic_DNA"/>
</dbReference>
<comment type="caution">
    <text evidence="1">The sequence shown here is derived from an EMBL/GenBank/DDBJ whole genome shotgun (WGS) entry which is preliminary data.</text>
</comment>
<accession>A0A2W4RDL4</accession>
<name>A0A2W4RDL4_9GAMM</name>
<proteinExistence type="predicted"/>
<evidence type="ECO:0000313" key="1">
    <source>
        <dbReference type="EMBL" id="PZN81303.1"/>
    </source>
</evidence>
<dbReference type="AlphaFoldDB" id="A0A2W4RDL4"/>
<reference evidence="1 2" key="1">
    <citation type="journal article" date="2018" name="Aquat. Microb. Ecol.">
        <title>Gammaproteobacterial methanotrophs dominate.</title>
        <authorList>
            <person name="Rissanen A.J."/>
            <person name="Saarenheimo J."/>
            <person name="Tiirola M."/>
            <person name="Peura S."/>
            <person name="Aalto S.L."/>
            <person name="Karvinen A."/>
            <person name="Nykanen H."/>
        </authorList>
    </citation>
    <scope>NUCLEOTIDE SEQUENCE [LARGE SCALE GENOMIC DNA]</scope>
    <source>
        <strain evidence="1">AMbin10</strain>
    </source>
</reference>